<name>A0ABR8J9N0_9NOST</name>
<dbReference type="Pfam" id="PF13646">
    <property type="entry name" value="HEAT_2"/>
    <property type="match status" value="2"/>
</dbReference>
<evidence type="ECO:0000313" key="5">
    <source>
        <dbReference type="EMBL" id="MBD2694915.1"/>
    </source>
</evidence>
<evidence type="ECO:0000256" key="4">
    <source>
        <dbReference type="ARBA" id="ARBA00023239"/>
    </source>
</evidence>
<dbReference type="RefSeq" id="WP_190909033.1">
    <property type="nucleotide sequence ID" value="NZ_JACJTQ010000066.1"/>
</dbReference>
<proteinExistence type="inferred from homology"/>
<sequence>MVTVYLPLNATCPKINFENYFKIVQNQEFDSKEWDELVFRLGFCGAISVPMLKKALDVLNKLVASNSSDTFYIESNKRLYIIKALEQIGKEAKDTVPELTAILEDKKSDDYLKYLTVNALGKIGSEAKSAIPGLQKLLKSVEDSDSVVQVTKALGLIGETEFAVSKLLETIKTTTTVRLGEQAALALAEIVPNTSGITDSLVEILQKGESNESRVSAALGLFAIGIKLEDTSAMLVEILENEQNSPVLFSTALALLTGDVDKTAIVTAIIRSIDYVSNEAVEWQYYDGGDALLELQLTVAKIIGSEMSVAVPALVNVLADKTKDLLMRERAIKILGAIGEQANHAVPALIEIVKNKSEEIALREGAITTLGAIGSQVRDIVNQLTRVIEDEQENLYIRSASITTLGKIGADAKPAIPTLLKILIEDLLTKNTNTKNDDYARRDLVILSAEALGKLGETKLAISYLLKIVEDNCELRELLTNFDETSSDVYNYNLVDSFKLNSIRGVGFAVQGIGISAVSFLITALKNSNLQRFTAMLDFNSDLQRRRAAVYGLAMIGQLPNEAIDILTAVVNNEREDLNVRRLAAYALENCDVDTQEFFDKMNLVPASKATCRDDIDFFDIYLGLCIGVPKNGGGALFEWIKKKLGG</sequence>
<dbReference type="SUPFAM" id="SSF48371">
    <property type="entry name" value="ARM repeat"/>
    <property type="match status" value="1"/>
</dbReference>
<dbReference type="InterPro" id="IPR004155">
    <property type="entry name" value="PBS_lyase_HEAT"/>
</dbReference>
<dbReference type="PANTHER" id="PTHR12697">
    <property type="entry name" value="PBS LYASE HEAT-LIKE PROTEIN"/>
    <property type="match status" value="1"/>
</dbReference>
<comment type="similarity">
    <text evidence="1">Belongs to the CpcE/RpcE/PecE family.</text>
</comment>
<dbReference type="InterPro" id="IPR016024">
    <property type="entry name" value="ARM-type_fold"/>
</dbReference>
<evidence type="ECO:0000256" key="2">
    <source>
        <dbReference type="ARBA" id="ARBA00022549"/>
    </source>
</evidence>
<dbReference type="EMBL" id="JACJTQ010000066">
    <property type="protein sequence ID" value="MBD2694915.1"/>
    <property type="molecule type" value="Genomic_DNA"/>
</dbReference>
<protein>
    <submittedName>
        <fullName evidence="5">HEAT repeat domain-containing protein</fullName>
    </submittedName>
</protein>
<organism evidence="5 6">
    <name type="scientific">Anabaena catenula FACHB-362</name>
    <dbReference type="NCBI Taxonomy" id="2692877"/>
    <lineage>
        <taxon>Bacteria</taxon>
        <taxon>Bacillati</taxon>
        <taxon>Cyanobacteriota</taxon>
        <taxon>Cyanophyceae</taxon>
        <taxon>Nostocales</taxon>
        <taxon>Nostocaceae</taxon>
        <taxon>Anabaena</taxon>
    </lineage>
</organism>
<reference evidence="5 6" key="1">
    <citation type="journal article" date="2020" name="ISME J.">
        <title>Comparative genomics reveals insights into cyanobacterial evolution and habitat adaptation.</title>
        <authorList>
            <person name="Chen M.Y."/>
            <person name="Teng W.K."/>
            <person name="Zhao L."/>
            <person name="Hu C.X."/>
            <person name="Zhou Y.K."/>
            <person name="Han B.P."/>
            <person name="Song L.R."/>
            <person name="Shu W.S."/>
        </authorList>
    </citation>
    <scope>NUCLEOTIDE SEQUENCE [LARGE SCALE GENOMIC DNA]</scope>
    <source>
        <strain evidence="5 6">FACHB-362</strain>
    </source>
</reference>
<dbReference type="Gene3D" id="1.25.10.10">
    <property type="entry name" value="Leucine-rich Repeat Variant"/>
    <property type="match status" value="3"/>
</dbReference>
<gene>
    <name evidence="5" type="ORF">H6G68_24800</name>
</gene>
<keyword evidence="2" id="KW-0042">Antenna complex</keyword>
<evidence type="ECO:0000256" key="1">
    <source>
        <dbReference type="ARBA" id="ARBA00009299"/>
    </source>
</evidence>
<accession>A0ABR8J9N0</accession>
<keyword evidence="4" id="KW-0456">Lyase</keyword>
<evidence type="ECO:0000256" key="3">
    <source>
        <dbReference type="ARBA" id="ARBA00022738"/>
    </source>
</evidence>
<dbReference type="InterPro" id="IPR011989">
    <property type="entry name" value="ARM-like"/>
</dbReference>
<dbReference type="Proteomes" id="UP000660381">
    <property type="component" value="Unassembled WGS sequence"/>
</dbReference>
<dbReference type="PANTHER" id="PTHR12697:SF5">
    <property type="entry name" value="DEOXYHYPUSINE HYDROXYLASE"/>
    <property type="match status" value="1"/>
</dbReference>
<evidence type="ECO:0000313" key="6">
    <source>
        <dbReference type="Proteomes" id="UP000660381"/>
    </source>
</evidence>
<keyword evidence="3" id="KW-0605">Phycobilisome</keyword>
<dbReference type="SMART" id="SM00567">
    <property type="entry name" value="EZ_HEAT"/>
    <property type="match status" value="6"/>
</dbReference>
<keyword evidence="6" id="KW-1185">Reference proteome</keyword>
<comment type="caution">
    <text evidence="5">The sequence shown here is derived from an EMBL/GenBank/DDBJ whole genome shotgun (WGS) entry which is preliminary data.</text>
</comment>